<dbReference type="GO" id="GO:0030288">
    <property type="term" value="C:outer membrane-bounded periplasmic space"/>
    <property type="evidence" value="ECO:0007669"/>
    <property type="project" value="TreeGrafter"/>
</dbReference>
<dbReference type="FunFam" id="2.30.42.10:FF:000063">
    <property type="entry name" value="Peptidase, S41 family"/>
    <property type="match status" value="1"/>
</dbReference>
<dbReference type="PROSITE" id="PS50106">
    <property type="entry name" value="PDZ"/>
    <property type="match status" value="1"/>
</dbReference>
<dbReference type="AlphaFoldDB" id="A0A1F8F0D7"/>
<dbReference type="InterPro" id="IPR029045">
    <property type="entry name" value="ClpP/crotonase-like_dom_sf"/>
</dbReference>
<dbReference type="InterPro" id="IPR036034">
    <property type="entry name" value="PDZ_sf"/>
</dbReference>
<evidence type="ECO:0000256" key="2">
    <source>
        <dbReference type="ARBA" id="ARBA00022670"/>
    </source>
</evidence>
<dbReference type="EMBL" id="MGJL01000040">
    <property type="protein sequence ID" value="OGN06148.1"/>
    <property type="molecule type" value="Genomic_DNA"/>
</dbReference>
<accession>A0A1F8F0D7</accession>
<dbReference type="GO" id="GO:0004175">
    <property type="term" value="F:endopeptidase activity"/>
    <property type="evidence" value="ECO:0007669"/>
    <property type="project" value="TreeGrafter"/>
</dbReference>
<reference evidence="7 8" key="1">
    <citation type="journal article" date="2016" name="Nat. Commun.">
        <title>Thousands of microbial genomes shed light on interconnected biogeochemical processes in an aquifer system.</title>
        <authorList>
            <person name="Anantharaman K."/>
            <person name="Brown C.T."/>
            <person name="Hug L.A."/>
            <person name="Sharon I."/>
            <person name="Castelle C.J."/>
            <person name="Probst A.J."/>
            <person name="Thomas B.C."/>
            <person name="Singh A."/>
            <person name="Wilkins M.J."/>
            <person name="Karaoz U."/>
            <person name="Brodie E.L."/>
            <person name="Williams K.H."/>
            <person name="Hubbard S.S."/>
            <person name="Banfield J.F."/>
        </authorList>
    </citation>
    <scope>NUCLEOTIDE SEQUENCE [LARGE SCALE GENOMIC DNA]</scope>
</reference>
<keyword evidence="2 5" id="KW-0645">Protease</keyword>
<comment type="similarity">
    <text evidence="1 5">Belongs to the peptidase S41A family.</text>
</comment>
<evidence type="ECO:0000259" key="6">
    <source>
        <dbReference type="PROSITE" id="PS50106"/>
    </source>
</evidence>
<dbReference type="CDD" id="cd07560">
    <property type="entry name" value="Peptidase_S41_CPP"/>
    <property type="match status" value="1"/>
</dbReference>
<evidence type="ECO:0000256" key="3">
    <source>
        <dbReference type="ARBA" id="ARBA00022801"/>
    </source>
</evidence>
<dbReference type="Gene3D" id="2.30.42.10">
    <property type="match status" value="1"/>
</dbReference>
<dbReference type="Gene3D" id="3.30.750.44">
    <property type="match status" value="1"/>
</dbReference>
<dbReference type="PANTHER" id="PTHR32060">
    <property type="entry name" value="TAIL-SPECIFIC PROTEASE"/>
    <property type="match status" value="1"/>
</dbReference>
<dbReference type="SMART" id="SM00245">
    <property type="entry name" value="TSPc"/>
    <property type="match status" value="1"/>
</dbReference>
<dbReference type="GO" id="GO:0006508">
    <property type="term" value="P:proteolysis"/>
    <property type="evidence" value="ECO:0007669"/>
    <property type="project" value="UniProtKB-KW"/>
</dbReference>
<dbReference type="InterPro" id="IPR001478">
    <property type="entry name" value="PDZ"/>
</dbReference>
<dbReference type="InterPro" id="IPR055210">
    <property type="entry name" value="CtpA/B_N"/>
</dbReference>
<dbReference type="Pfam" id="PF03572">
    <property type="entry name" value="Peptidase_S41"/>
    <property type="match status" value="1"/>
</dbReference>
<protein>
    <recommendedName>
        <fullName evidence="6">PDZ domain-containing protein</fullName>
    </recommendedName>
</protein>
<evidence type="ECO:0000256" key="4">
    <source>
        <dbReference type="ARBA" id="ARBA00022825"/>
    </source>
</evidence>
<evidence type="ECO:0000256" key="1">
    <source>
        <dbReference type="ARBA" id="ARBA00009179"/>
    </source>
</evidence>
<dbReference type="NCBIfam" id="TIGR00225">
    <property type="entry name" value="prc"/>
    <property type="match status" value="1"/>
</dbReference>
<evidence type="ECO:0000313" key="8">
    <source>
        <dbReference type="Proteomes" id="UP000178023"/>
    </source>
</evidence>
<keyword evidence="3 5" id="KW-0378">Hydrolase</keyword>
<dbReference type="Pfam" id="PF22694">
    <property type="entry name" value="CtpB_N-like"/>
    <property type="match status" value="1"/>
</dbReference>
<dbReference type="GO" id="GO:0008236">
    <property type="term" value="F:serine-type peptidase activity"/>
    <property type="evidence" value="ECO:0007669"/>
    <property type="project" value="UniProtKB-KW"/>
</dbReference>
<dbReference type="InterPro" id="IPR004447">
    <property type="entry name" value="Peptidase_S41A"/>
</dbReference>
<feature type="domain" description="PDZ" evidence="6">
    <location>
        <begin position="105"/>
        <end position="173"/>
    </location>
</feature>
<dbReference type="CDD" id="cd06782">
    <property type="entry name" value="cpPDZ_CPP-like"/>
    <property type="match status" value="1"/>
</dbReference>
<evidence type="ECO:0000256" key="5">
    <source>
        <dbReference type="RuleBase" id="RU004404"/>
    </source>
</evidence>
<evidence type="ECO:0000313" key="7">
    <source>
        <dbReference type="EMBL" id="OGN06148.1"/>
    </source>
</evidence>
<comment type="caution">
    <text evidence="7">The sequence shown here is derived from an EMBL/GenBank/DDBJ whole genome shotgun (WGS) entry which is preliminary data.</text>
</comment>
<proteinExistence type="inferred from homology"/>
<dbReference type="Pfam" id="PF13180">
    <property type="entry name" value="PDZ_2"/>
    <property type="match status" value="1"/>
</dbReference>
<sequence>MSFLNRKLFVLVVVVALVAGFTGGFYFAQYRDMTPMAAVKKIINRDLGKPQNVDFNLFWQVWDSLHQKYVDKSKLDDEKLVNGAIKGMADAIGDPYTVFLEPTISKKFQEEISGSFGGVGIEIGKRNGTLTVIAPIKNSPAFKAGIMAGDKILKIDGKPAADLAIEEAVNLIRGRRGTKVTLTVSHNNATRDVEIVRDTIKIPGVEWKMLDNHIAYIQIFTFNQNVDSEFEKSTKEILQSKADRIILDLRNNPGGLLDSAINIAGWFLDKGKIVVSEDYGNGINDKFTASGSGALKSYPLVVLINNGSASASEILAGALHDNRGVKLIGEKSFGKGSVQELVGYDNGSSLKITIAKWLTPNGISISEKGIEADIVIAVPEKQMEDGTFELGIRDKDAQLDKALEIIR</sequence>
<dbReference type="SUPFAM" id="SSF52096">
    <property type="entry name" value="ClpP/crotonase"/>
    <property type="match status" value="1"/>
</dbReference>
<gene>
    <name evidence="7" type="ORF">A2750_03630</name>
</gene>
<dbReference type="Proteomes" id="UP000178023">
    <property type="component" value="Unassembled WGS sequence"/>
</dbReference>
<keyword evidence="4 5" id="KW-0720">Serine protease</keyword>
<name>A0A1F8F0D7_9BACT</name>
<dbReference type="SUPFAM" id="SSF50156">
    <property type="entry name" value="PDZ domain-like"/>
    <property type="match status" value="1"/>
</dbReference>
<dbReference type="Gene3D" id="3.90.226.10">
    <property type="entry name" value="2-enoyl-CoA Hydratase, Chain A, domain 1"/>
    <property type="match status" value="1"/>
</dbReference>
<organism evidence="7 8">
    <name type="scientific">Candidatus Yanofskybacteria bacterium RIFCSPHIGHO2_01_FULL_45_42</name>
    <dbReference type="NCBI Taxonomy" id="1802671"/>
    <lineage>
        <taxon>Bacteria</taxon>
        <taxon>Candidatus Yanofskyibacteriota</taxon>
    </lineage>
</organism>
<dbReference type="SMART" id="SM00228">
    <property type="entry name" value="PDZ"/>
    <property type="match status" value="1"/>
</dbReference>
<dbReference type="PANTHER" id="PTHR32060:SF30">
    <property type="entry name" value="CARBOXY-TERMINAL PROCESSING PROTEASE CTPA"/>
    <property type="match status" value="1"/>
</dbReference>
<dbReference type="InterPro" id="IPR005151">
    <property type="entry name" value="Tail-specific_protease"/>
</dbReference>
<dbReference type="GO" id="GO:0007165">
    <property type="term" value="P:signal transduction"/>
    <property type="evidence" value="ECO:0007669"/>
    <property type="project" value="TreeGrafter"/>
</dbReference>